<proteinExistence type="predicted"/>
<sequence length="53" mass="6017">MTTNMDHYIEVVNSIIGNVNLKGLENPQTIFELNDKLVSAFAKIYGKRDVSFQ</sequence>
<evidence type="ECO:0000313" key="1">
    <source>
        <dbReference type="EMBL" id="MDV2686427.1"/>
    </source>
</evidence>
<evidence type="ECO:0000313" key="2">
    <source>
        <dbReference type="Proteomes" id="UP001287282"/>
    </source>
</evidence>
<protein>
    <submittedName>
        <fullName evidence="1">Uncharacterized protein</fullName>
    </submittedName>
</protein>
<dbReference type="Proteomes" id="UP001287282">
    <property type="component" value="Unassembled WGS sequence"/>
</dbReference>
<gene>
    <name evidence="1" type="ORF">RYX56_18825</name>
</gene>
<accession>A0ABU3XEV7</accession>
<dbReference type="EMBL" id="JAWJBA010000009">
    <property type="protein sequence ID" value="MDV2686427.1"/>
    <property type="molecule type" value="Genomic_DNA"/>
</dbReference>
<organism evidence="1 2">
    <name type="scientific">Alkalihalophilus lindianensis</name>
    <dbReference type="NCBI Taxonomy" id="1630542"/>
    <lineage>
        <taxon>Bacteria</taxon>
        <taxon>Bacillati</taxon>
        <taxon>Bacillota</taxon>
        <taxon>Bacilli</taxon>
        <taxon>Bacillales</taxon>
        <taxon>Bacillaceae</taxon>
        <taxon>Alkalihalophilus</taxon>
    </lineage>
</organism>
<reference evidence="1 2" key="1">
    <citation type="submission" date="2023-10" db="EMBL/GenBank/DDBJ databases">
        <title>Screening of Alkalihalobacillus lindianensis BZ-TG-R113 and Its Alleviation of Salt Stress on Rapeseed Growth.</title>
        <authorList>
            <person name="Zhao B."/>
            <person name="Guo T."/>
        </authorList>
    </citation>
    <scope>NUCLEOTIDE SEQUENCE [LARGE SCALE GENOMIC DNA]</scope>
    <source>
        <strain evidence="1 2">BZ-TG-R113</strain>
    </source>
</reference>
<dbReference type="RefSeq" id="WP_317123589.1">
    <property type="nucleotide sequence ID" value="NZ_JAWJBA010000009.1"/>
</dbReference>
<comment type="caution">
    <text evidence="1">The sequence shown here is derived from an EMBL/GenBank/DDBJ whole genome shotgun (WGS) entry which is preliminary data.</text>
</comment>
<name>A0ABU3XEV7_9BACI</name>
<keyword evidence="2" id="KW-1185">Reference proteome</keyword>